<dbReference type="PANTHER" id="PTHR43460">
    <property type="entry name" value="METHYLTRANSFERASE"/>
    <property type="match status" value="1"/>
</dbReference>
<dbReference type="InterPro" id="IPR052939">
    <property type="entry name" value="23S_rRNA_MeTrnsfrase_RlmA"/>
</dbReference>
<gene>
    <name evidence="1" type="ORF">GNQ20_23770</name>
</gene>
<name>A0A6A9K3N5_PSEAI</name>
<sequence length="107" mass="11728">MVAGGLRESGEPAPTPEAPHWNLGFARARLEAAELLPVAGGEGWEVLHFADVGALAWYLSNLPWVFPGFSFGRHRERLRGLYESGEPLAVRQFLFWLEARSPQAAGG</sequence>
<dbReference type="EMBL" id="WOAJ01000011">
    <property type="protein sequence ID" value="MUI60826.1"/>
    <property type="molecule type" value="Genomic_DNA"/>
</dbReference>
<proteinExistence type="predicted"/>
<comment type="caution">
    <text evidence="1">The sequence shown here is derived from an EMBL/GenBank/DDBJ whole genome shotgun (WGS) entry which is preliminary data.</text>
</comment>
<protein>
    <submittedName>
        <fullName evidence="1">Uncharacterized protein</fullName>
    </submittedName>
</protein>
<accession>A0A6A9K3N5</accession>
<organism evidence="1">
    <name type="scientific">Pseudomonas aeruginosa</name>
    <dbReference type="NCBI Taxonomy" id="287"/>
    <lineage>
        <taxon>Bacteria</taxon>
        <taxon>Pseudomonadati</taxon>
        <taxon>Pseudomonadota</taxon>
        <taxon>Gammaproteobacteria</taxon>
        <taxon>Pseudomonadales</taxon>
        <taxon>Pseudomonadaceae</taxon>
        <taxon>Pseudomonas</taxon>
    </lineage>
</organism>
<dbReference type="PANTHER" id="PTHR43460:SF1">
    <property type="entry name" value="METHYLTRANSFERASE TYPE 11 DOMAIN-CONTAINING PROTEIN"/>
    <property type="match status" value="1"/>
</dbReference>
<reference evidence="1" key="1">
    <citation type="submission" date="2019-11" db="EMBL/GenBank/DDBJ databases">
        <title>Genomes of ocular Pseudomonas aeruginosa isolates.</title>
        <authorList>
            <person name="Khan M."/>
            <person name="Rice S.A."/>
            <person name="Willcox M.D.P."/>
            <person name="Stapleton F."/>
        </authorList>
    </citation>
    <scope>NUCLEOTIDE SEQUENCE</scope>
    <source>
        <strain evidence="1">PA206</strain>
    </source>
</reference>
<evidence type="ECO:0000313" key="1">
    <source>
        <dbReference type="EMBL" id="MUI60826.1"/>
    </source>
</evidence>
<dbReference type="AlphaFoldDB" id="A0A6A9K3N5"/>